<protein>
    <submittedName>
        <fullName evidence="1">Uncharacterized protein</fullName>
    </submittedName>
</protein>
<evidence type="ECO:0000313" key="2">
    <source>
        <dbReference type="Proteomes" id="UP000316621"/>
    </source>
</evidence>
<evidence type="ECO:0000313" key="1">
    <source>
        <dbReference type="EMBL" id="RZC63202.1"/>
    </source>
</evidence>
<organism evidence="1 2">
    <name type="scientific">Papaver somniferum</name>
    <name type="common">Opium poppy</name>
    <dbReference type="NCBI Taxonomy" id="3469"/>
    <lineage>
        <taxon>Eukaryota</taxon>
        <taxon>Viridiplantae</taxon>
        <taxon>Streptophyta</taxon>
        <taxon>Embryophyta</taxon>
        <taxon>Tracheophyta</taxon>
        <taxon>Spermatophyta</taxon>
        <taxon>Magnoliopsida</taxon>
        <taxon>Ranunculales</taxon>
        <taxon>Papaveraceae</taxon>
        <taxon>Papaveroideae</taxon>
        <taxon>Papaver</taxon>
    </lineage>
</organism>
<sequence>MLPVSIRFLEKLIIHLKSKPVSIDSKAEAVKILCKSVSANSKAEAVKRYRRIRSTSVHKSIEEETTRGGRSICHEALMKKWTKSEQEDVG</sequence>
<gene>
    <name evidence="1" type="ORF">C5167_024959</name>
</gene>
<proteinExistence type="predicted"/>
<dbReference type="Gramene" id="RZC63202">
    <property type="protein sequence ID" value="RZC63202"/>
    <property type="gene ID" value="C5167_024959"/>
</dbReference>
<accession>A0A4Y7JT43</accession>
<dbReference type="EMBL" id="CM010719">
    <property type="protein sequence ID" value="RZC63202.1"/>
    <property type="molecule type" value="Genomic_DNA"/>
</dbReference>
<reference evidence="1 2" key="1">
    <citation type="journal article" date="2018" name="Science">
        <title>The opium poppy genome and morphinan production.</title>
        <authorList>
            <person name="Guo L."/>
            <person name="Winzer T."/>
            <person name="Yang X."/>
            <person name="Li Y."/>
            <person name="Ning Z."/>
            <person name="He Z."/>
            <person name="Teodor R."/>
            <person name="Lu Y."/>
            <person name="Bowser T.A."/>
            <person name="Graham I.A."/>
            <person name="Ye K."/>
        </authorList>
    </citation>
    <scope>NUCLEOTIDE SEQUENCE [LARGE SCALE GENOMIC DNA]</scope>
    <source>
        <strain evidence="2">cv. HN1</strain>
        <tissue evidence="1">Leaves</tissue>
    </source>
</reference>
<dbReference type="Proteomes" id="UP000316621">
    <property type="component" value="Chromosome 5"/>
</dbReference>
<keyword evidence="2" id="KW-1185">Reference proteome</keyword>
<name>A0A4Y7JT43_PAPSO</name>
<dbReference type="AlphaFoldDB" id="A0A4Y7JT43"/>